<dbReference type="SUPFAM" id="SSF46689">
    <property type="entry name" value="Homeodomain-like"/>
    <property type="match status" value="1"/>
</dbReference>
<evidence type="ECO:0000256" key="1">
    <source>
        <dbReference type="ARBA" id="ARBA00023015"/>
    </source>
</evidence>
<evidence type="ECO:0000256" key="2">
    <source>
        <dbReference type="ARBA" id="ARBA00023125"/>
    </source>
</evidence>
<dbReference type="PROSITE" id="PS00041">
    <property type="entry name" value="HTH_ARAC_FAMILY_1"/>
    <property type="match status" value="1"/>
</dbReference>
<dbReference type="RefSeq" id="WP_092017559.1">
    <property type="nucleotide sequence ID" value="NZ_FOXH01000006.1"/>
</dbReference>
<dbReference type="PANTHER" id="PTHR43280:SF2">
    <property type="entry name" value="HTH-TYPE TRANSCRIPTIONAL REGULATOR EXSA"/>
    <property type="match status" value="1"/>
</dbReference>
<gene>
    <name evidence="5" type="ORF">SAMN04515674_106274</name>
</gene>
<dbReference type="InterPro" id="IPR020449">
    <property type="entry name" value="Tscrpt_reg_AraC-type_HTH"/>
</dbReference>
<proteinExistence type="predicted"/>
<keyword evidence="2" id="KW-0238">DNA-binding</keyword>
<dbReference type="GO" id="GO:0003700">
    <property type="term" value="F:DNA-binding transcription factor activity"/>
    <property type="evidence" value="ECO:0007669"/>
    <property type="project" value="InterPro"/>
</dbReference>
<dbReference type="PROSITE" id="PS01124">
    <property type="entry name" value="HTH_ARAC_FAMILY_2"/>
    <property type="match status" value="1"/>
</dbReference>
<dbReference type="OrthoDB" id="9816011at2"/>
<dbReference type="SMART" id="SM00342">
    <property type="entry name" value="HTH_ARAC"/>
    <property type="match status" value="1"/>
</dbReference>
<dbReference type="InterPro" id="IPR018062">
    <property type="entry name" value="HTH_AraC-typ_CS"/>
</dbReference>
<dbReference type="InterPro" id="IPR009057">
    <property type="entry name" value="Homeodomain-like_sf"/>
</dbReference>
<dbReference type="PANTHER" id="PTHR43280">
    <property type="entry name" value="ARAC-FAMILY TRANSCRIPTIONAL REGULATOR"/>
    <property type="match status" value="1"/>
</dbReference>
<dbReference type="GO" id="GO:0043565">
    <property type="term" value="F:sequence-specific DNA binding"/>
    <property type="evidence" value="ECO:0007669"/>
    <property type="project" value="InterPro"/>
</dbReference>
<dbReference type="Pfam" id="PF22200">
    <property type="entry name" value="ExsA_N"/>
    <property type="match status" value="1"/>
</dbReference>
<organism evidence="5 6">
    <name type="scientific">Pseudarcicella hirudinis</name>
    <dbReference type="NCBI Taxonomy" id="1079859"/>
    <lineage>
        <taxon>Bacteria</taxon>
        <taxon>Pseudomonadati</taxon>
        <taxon>Bacteroidota</taxon>
        <taxon>Cytophagia</taxon>
        <taxon>Cytophagales</taxon>
        <taxon>Flectobacillaceae</taxon>
        <taxon>Pseudarcicella</taxon>
    </lineage>
</organism>
<evidence type="ECO:0000256" key="3">
    <source>
        <dbReference type="ARBA" id="ARBA00023163"/>
    </source>
</evidence>
<evidence type="ECO:0000313" key="5">
    <source>
        <dbReference type="EMBL" id="SFP88134.1"/>
    </source>
</evidence>
<accession>A0A1I5TYM0</accession>
<dbReference type="AlphaFoldDB" id="A0A1I5TYM0"/>
<dbReference type="Gene3D" id="1.10.10.60">
    <property type="entry name" value="Homeodomain-like"/>
    <property type="match status" value="1"/>
</dbReference>
<name>A0A1I5TYM0_9BACT</name>
<evidence type="ECO:0000313" key="6">
    <source>
        <dbReference type="Proteomes" id="UP000199306"/>
    </source>
</evidence>
<dbReference type="Proteomes" id="UP000199306">
    <property type="component" value="Unassembled WGS sequence"/>
</dbReference>
<reference evidence="5 6" key="1">
    <citation type="submission" date="2016-10" db="EMBL/GenBank/DDBJ databases">
        <authorList>
            <person name="de Groot N.N."/>
        </authorList>
    </citation>
    <scope>NUCLEOTIDE SEQUENCE [LARGE SCALE GENOMIC DNA]</scope>
    <source>
        <strain evidence="6">E92,LMG 26720,CCM 7988</strain>
    </source>
</reference>
<dbReference type="PROSITE" id="PS51257">
    <property type="entry name" value="PROKAR_LIPOPROTEIN"/>
    <property type="match status" value="1"/>
</dbReference>
<keyword evidence="1" id="KW-0805">Transcription regulation</keyword>
<keyword evidence="6" id="KW-1185">Reference proteome</keyword>
<dbReference type="InterPro" id="IPR018060">
    <property type="entry name" value="HTH_AraC"/>
</dbReference>
<dbReference type="PRINTS" id="PR00032">
    <property type="entry name" value="HTHARAC"/>
</dbReference>
<dbReference type="Pfam" id="PF12833">
    <property type="entry name" value="HTH_18"/>
    <property type="match status" value="1"/>
</dbReference>
<dbReference type="STRING" id="1079859.SAMN04515674_106274"/>
<keyword evidence="3" id="KW-0804">Transcription</keyword>
<feature type="domain" description="HTH araC/xylS-type" evidence="4">
    <location>
        <begin position="189"/>
        <end position="287"/>
    </location>
</feature>
<sequence length="297" mass="34388">MADRYVKLPSSLSVPPLVYAGMQLNGLSAIQSCIFTKEHKGSMFLEEHLLLFMKRGTYHIQHGKLNYTVRENEMILLNKSILIDYHKKGNEDNIFESLMFFLKDEFIVDFMKMSNTQVKRCNEKMIPVVKPVKERLLRFFDSLFPYFTETEKIDDELIKLKMLQLLYDISGTDKNLLQQILQLKKQAYSDLARVMEDNFMNPLVLADFAYLSGRSLASFKRDFFAIYNTSPALWIKEKRLTKAKELLLNTSMSVTDVCYSTGFENTAHFAKIFKEFFGFSPSQITKQTTDSAKALSA</sequence>
<evidence type="ECO:0000259" key="4">
    <source>
        <dbReference type="PROSITE" id="PS01124"/>
    </source>
</evidence>
<protein>
    <submittedName>
        <fullName evidence="5">Helix-turn-helix domain-containing protein</fullName>
    </submittedName>
</protein>
<dbReference type="InterPro" id="IPR054015">
    <property type="entry name" value="ExsA-like_N"/>
</dbReference>
<dbReference type="EMBL" id="FOXH01000006">
    <property type="protein sequence ID" value="SFP88134.1"/>
    <property type="molecule type" value="Genomic_DNA"/>
</dbReference>